<evidence type="ECO:0000313" key="3">
    <source>
        <dbReference type="Proteomes" id="UP000507222"/>
    </source>
</evidence>
<organism evidence="2 3">
    <name type="scientific">Prunus armeniaca</name>
    <name type="common">Apricot</name>
    <name type="synonym">Armeniaca vulgaris</name>
    <dbReference type="NCBI Taxonomy" id="36596"/>
    <lineage>
        <taxon>Eukaryota</taxon>
        <taxon>Viridiplantae</taxon>
        <taxon>Streptophyta</taxon>
        <taxon>Embryophyta</taxon>
        <taxon>Tracheophyta</taxon>
        <taxon>Spermatophyta</taxon>
        <taxon>Magnoliopsida</taxon>
        <taxon>eudicotyledons</taxon>
        <taxon>Gunneridae</taxon>
        <taxon>Pentapetalae</taxon>
        <taxon>rosids</taxon>
        <taxon>fabids</taxon>
        <taxon>Rosales</taxon>
        <taxon>Rosaceae</taxon>
        <taxon>Amygdaloideae</taxon>
        <taxon>Amygdaleae</taxon>
        <taxon>Prunus</taxon>
    </lineage>
</organism>
<protein>
    <submittedName>
        <fullName evidence="2">Uncharacterized protein</fullName>
    </submittedName>
</protein>
<dbReference type="EMBL" id="CAEKDK010000006">
    <property type="protein sequence ID" value="CAB4284977.1"/>
    <property type="molecule type" value="Genomic_DNA"/>
</dbReference>
<sequence length="69" mass="7702">MRVYLGIDAVGSGKQQIIDVVTWPYMIGCLIVLECGRSYRSDGRKSVRNGPRSKLSVSSMKEEYLDDAC</sequence>
<feature type="region of interest" description="Disordered" evidence="1">
    <location>
        <begin position="41"/>
        <end position="69"/>
    </location>
</feature>
<name>A0A6J5VB02_PRUAR</name>
<dbReference type="Proteomes" id="UP000507222">
    <property type="component" value="Unassembled WGS sequence"/>
</dbReference>
<accession>A0A6J5VB02</accession>
<reference evidence="2 3" key="1">
    <citation type="submission" date="2020-05" db="EMBL/GenBank/DDBJ databases">
        <authorList>
            <person name="Campoy J."/>
            <person name="Schneeberger K."/>
            <person name="Spophaly S."/>
        </authorList>
    </citation>
    <scope>NUCLEOTIDE SEQUENCE [LARGE SCALE GENOMIC DNA]</scope>
    <source>
        <strain evidence="2">PruArmRojPasFocal</strain>
    </source>
</reference>
<evidence type="ECO:0000256" key="1">
    <source>
        <dbReference type="SAM" id="MobiDB-lite"/>
    </source>
</evidence>
<proteinExistence type="predicted"/>
<dbReference type="AlphaFoldDB" id="A0A6J5VB02"/>
<evidence type="ECO:0000313" key="2">
    <source>
        <dbReference type="EMBL" id="CAB4284977.1"/>
    </source>
</evidence>
<gene>
    <name evidence="2" type="ORF">CURHAP_LOCUS40656</name>
</gene>